<reference evidence="5 6" key="1">
    <citation type="submission" date="2024-06" db="EMBL/GenBank/DDBJ databases">
        <title>A chromosome level genome sequence of Diviner's sage (Salvia divinorum).</title>
        <authorList>
            <person name="Ford S.A."/>
            <person name="Ro D.-K."/>
            <person name="Ness R.W."/>
            <person name="Phillips M.A."/>
        </authorList>
    </citation>
    <scope>NUCLEOTIDE SEQUENCE [LARGE SCALE GENOMIC DNA]</scope>
    <source>
        <strain evidence="5">SAF-2024a</strain>
        <tissue evidence="5">Leaf</tissue>
    </source>
</reference>
<sequence>MKKGVAALFVVVVMALLVHETTAFTPPPPKVVCNPEALASCLGFIVYGSTLSQECCRNLKEQQPCYCQYYKDPILQQFIQSPNAEKLTRACNLTNPTTC</sequence>
<keyword evidence="1" id="KW-0813">Transport</keyword>
<keyword evidence="6" id="KW-1185">Reference proteome</keyword>
<dbReference type="AlphaFoldDB" id="A0ABD1IGF5"/>
<dbReference type="InterPro" id="IPR036312">
    <property type="entry name" value="Bifun_inhib/LTP/seed_sf"/>
</dbReference>
<dbReference type="PANTHER" id="PTHR33214">
    <property type="entry name" value="BIFUNCTIONAL INHIBITOR/LIPID-TRANSFER PROTEIN/SEED STORAGE 2S ALBUMIN SUPERFAMILY PROTEIN"/>
    <property type="match status" value="1"/>
</dbReference>
<evidence type="ECO:0000256" key="1">
    <source>
        <dbReference type="ARBA" id="ARBA00022448"/>
    </source>
</evidence>
<dbReference type="SUPFAM" id="SSF47699">
    <property type="entry name" value="Bifunctional inhibitor/lipid-transfer protein/seed storage 2S albumin"/>
    <property type="match status" value="1"/>
</dbReference>
<evidence type="ECO:0000313" key="5">
    <source>
        <dbReference type="EMBL" id="KAL1566633.1"/>
    </source>
</evidence>
<name>A0ABD1IGF5_SALDI</name>
<dbReference type="Pfam" id="PF00234">
    <property type="entry name" value="Tryp_alpha_amyl"/>
    <property type="match status" value="1"/>
</dbReference>
<evidence type="ECO:0000256" key="2">
    <source>
        <dbReference type="ARBA" id="ARBA00023121"/>
    </source>
</evidence>
<accession>A0ABD1IGF5</accession>
<dbReference type="Gene3D" id="1.10.110.10">
    <property type="entry name" value="Plant lipid-transfer and hydrophobic proteins"/>
    <property type="match status" value="1"/>
</dbReference>
<feature type="signal peptide" evidence="3">
    <location>
        <begin position="1"/>
        <end position="23"/>
    </location>
</feature>
<dbReference type="InterPro" id="IPR033872">
    <property type="entry name" value="nsLTP2"/>
</dbReference>
<dbReference type="PANTHER" id="PTHR33214:SF69">
    <property type="entry name" value="BIFUNCTIONAL INHIBITOR_LIPID-TRANSFER PROTEIN_SEED STORAGE 2S ALBUMIN SUPERFAMILY PROTEIN"/>
    <property type="match status" value="1"/>
</dbReference>
<organism evidence="5 6">
    <name type="scientific">Salvia divinorum</name>
    <name type="common">Maria pastora</name>
    <name type="synonym">Diviner's sage</name>
    <dbReference type="NCBI Taxonomy" id="28513"/>
    <lineage>
        <taxon>Eukaryota</taxon>
        <taxon>Viridiplantae</taxon>
        <taxon>Streptophyta</taxon>
        <taxon>Embryophyta</taxon>
        <taxon>Tracheophyta</taxon>
        <taxon>Spermatophyta</taxon>
        <taxon>Magnoliopsida</taxon>
        <taxon>eudicotyledons</taxon>
        <taxon>Gunneridae</taxon>
        <taxon>Pentapetalae</taxon>
        <taxon>asterids</taxon>
        <taxon>lamiids</taxon>
        <taxon>Lamiales</taxon>
        <taxon>Lamiaceae</taxon>
        <taxon>Nepetoideae</taxon>
        <taxon>Mentheae</taxon>
        <taxon>Salviinae</taxon>
        <taxon>Salvia</taxon>
        <taxon>Salvia subgen. Calosphace</taxon>
    </lineage>
</organism>
<dbReference type="Proteomes" id="UP001567538">
    <property type="component" value="Unassembled WGS sequence"/>
</dbReference>
<evidence type="ECO:0000313" key="6">
    <source>
        <dbReference type="Proteomes" id="UP001567538"/>
    </source>
</evidence>
<dbReference type="SMART" id="SM00499">
    <property type="entry name" value="AAI"/>
    <property type="match status" value="1"/>
</dbReference>
<evidence type="ECO:0000256" key="3">
    <source>
        <dbReference type="SAM" id="SignalP"/>
    </source>
</evidence>
<feature type="domain" description="Bifunctional inhibitor/plant lipid transfer protein/seed storage helical" evidence="4">
    <location>
        <begin position="33"/>
        <end position="99"/>
    </location>
</feature>
<protein>
    <submittedName>
        <fullName evidence="5">Bifunctional inhibitor/lipid-transfer protein/seed storage 2S albumin superfamily protein</fullName>
    </submittedName>
</protein>
<gene>
    <name evidence="5" type="ORF">AAHA92_02219</name>
</gene>
<comment type="caution">
    <text evidence="5">The sequence shown here is derived from an EMBL/GenBank/DDBJ whole genome shotgun (WGS) entry which is preliminary data.</text>
</comment>
<dbReference type="EMBL" id="JBEAFC010000002">
    <property type="protein sequence ID" value="KAL1566633.1"/>
    <property type="molecule type" value="Genomic_DNA"/>
</dbReference>
<keyword evidence="2" id="KW-0446">Lipid-binding</keyword>
<keyword evidence="3" id="KW-0732">Signal</keyword>
<dbReference type="GO" id="GO:0008289">
    <property type="term" value="F:lipid binding"/>
    <property type="evidence" value="ECO:0007669"/>
    <property type="project" value="UniProtKB-KW"/>
</dbReference>
<evidence type="ECO:0000259" key="4">
    <source>
        <dbReference type="SMART" id="SM00499"/>
    </source>
</evidence>
<dbReference type="InterPro" id="IPR016140">
    <property type="entry name" value="Bifunc_inhib/LTP/seed_store"/>
</dbReference>
<proteinExistence type="predicted"/>
<feature type="chain" id="PRO_5044768182" evidence="3">
    <location>
        <begin position="24"/>
        <end position="99"/>
    </location>
</feature>